<dbReference type="InterPro" id="IPR001585">
    <property type="entry name" value="TAL/FSA"/>
</dbReference>
<protein>
    <recommendedName>
        <fullName evidence="4">Transaldolase</fullName>
    </recommendedName>
</protein>
<dbReference type="SUPFAM" id="SSF51569">
    <property type="entry name" value="Aldolase"/>
    <property type="match status" value="1"/>
</dbReference>
<dbReference type="PROSITE" id="PS01054">
    <property type="entry name" value="TRANSALDOLASE_1"/>
    <property type="match status" value="1"/>
</dbReference>
<dbReference type="InterPro" id="IPR018225">
    <property type="entry name" value="Transaldolase_AS"/>
</dbReference>
<sequence length="412" mass="46376">MILSVIVSERKRTARATILDRIQGTHPELELWWDSPLTEYELWRRDYLGAASGPSERADRRNALDRFFDPKTGNGLLRGVTTNPSLVANSVLAHPAHWRDRICRFVHETGAIDPEEVLRMVQRAVVEETAEILHPLWRRSGGKYGWVSAQTDPRHTLDADAMIEHARYLADISPNVMVKIPGSKAGYEAMSHLVAQGISINNTLAYTVPQFTRLAEIVRRTRGGGTDDQPWRAVITHMIGRYGAPGALGEQAKRRGLPLDLADIRWAEVAIVKNIQNTIRPFGPEVKMLLSSLQVDIDPETGRALCPHITETCGCGIVYTLKPDVLKSLVNTEYQRMDFPENAMSEPIPSDVFNRLMKLPYFRTAVDPDGLDEKEFETHPSFVDTYAEILQNHSRLKDFVEHIVENSHCGAI</sequence>
<dbReference type="EMBL" id="CP046172">
    <property type="protein sequence ID" value="QIS13859.1"/>
    <property type="molecule type" value="Genomic_DNA"/>
</dbReference>
<dbReference type="Gene3D" id="3.20.20.70">
    <property type="entry name" value="Aldolase class I"/>
    <property type="match status" value="1"/>
</dbReference>
<dbReference type="AlphaFoldDB" id="A0A6G9YKR9"/>
<accession>A0A6G9YKR9</accession>
<dbReference type="KEGG" id="nah:F5544_30070"/>
<evidence type="ECO:0008006" key="4">
    <source>
        <dbReference type="Google" id="ProtNLM"/>
    </source>
</evidence>
<dbReference type="PANTHER" id="PTHR10683">
    <property type="entry name" value="TRANSALDOLASE"/>
    <property type="match status" value="1"/>
</dbReference>
<dbReference type="Proteomes" id="UP000503540">
    <property type="component" value="Chromosome"/>
</dbReference>
<name>A0A6G9YKR9_9NOCA</name>
<dbReference type="GO" id="GO:0005975">
    <property type="term" value="P:carbohydrate metabolic process"/>
    <property type="evidence" value="ECO:0007669"/>
    <property type="project" value="InterPro"/>
</dbReference>
<organism evidence="2 3">
    <name type="scientific">Nocardia arthritidis</name>
    <dbReference type="NCBI Taxonomy" id="228602"/>
    <lineage>
        <taxon>Bacteria</taxon>
        <taxon>Bacillati</taxon>
        <taxon>Actinomycetota</taxon>
        <taxon>Actinomycetes</taxon>
        <taxon>Mycobacteriales</taxon>
        <taxon>Nocardiaceae</taxon>
        <taxon>Nocardia</taxon>
    </lineage>
</organism>
<dbReference type="Pfam" id="PF00923">
    <property type="entry name" value="TAL_FSA"/>
    <property type="match status" value="1"/>
</dbReference>
<keyword evidence="1" id="KW-0704">Schiff base</keyword>
<reference evidence="2 3" key="1">
    <citation type="journal article" date="2019" name="ACS Chem. Biol.">
        <title>Identification and Mobilization of a Cryptic Antibiotic Biosynthesis Gene Locus from a Human-Pathogenic Nocardia Isolate.</title>
        <authorList>
            <person name="Herisse M."/>
            <person name="Ishida K."/>
            <person name="Porter J.L."/>
            <person name="Howden B."/>
            <person name="Hertweck C."/>
            <person name="Stinear T.P."/>
            <person name="Pidot S.J."/>
        </authorList>
    </citation>
    <scope>NUCLEOTIDE SEQUENCE [LARGE SCALE GENOMIC DNA]</scope>
    <source>
        <strain evidence="2 3">AUSMDU00012717</strain>
    </source>
</reference>
<evidence type="ECO:0000256" key="1">
    <source>
        <dbReference type="ARBA" id="ARBA00023270"/>
    </source>
</evidence>
<gene>
    <name evidence="2" type="ORF">F5544_30070</name>
</gene>
<proteinExistence type="predicted"/>
<evidence type="ECO:0000313" key="3">
    <source>
        <dbReference type="Proteomes" id="UP000503540"/>
    </source>
</evidence>
<evidence type="ECO:0000313" key="2">
    <source>
        <dbReference type="EMBL" id="QIS13859.1"/>
    </source>
</evidence>
<dbReference type="InterPro" id="IPR013785">
    <property type="entry name" value="Aldolase_TIM"/>
</dbReference>
<keyword evidence="3" id="KW-1185">Reference proteome</keyword>